<sequence>TFGKITVDDQLYHYDVIVGRQSIEKRQKKKSKHLRSQYGHTPLGPEENIPWDCEELVIGTGFYGRLPITDEVVQTAERKGVEIKIMKTAQACRYLVEAGAHVNAVLHVTC</sequence>
<dbReference type="Pfam" id="PF04430">
    <property type="entry name" value="DUF498"/>
    <property type="match status" value="1"/>
</dbReference>
<dbReference type="InterPro" id="IPR007523">
    <property type="entry name" value="NDUFAF3/AAMDC"/>
</dbReference>
<dbReference type="AlphaFoldDB" id="A0A382QFB9"/>
<protein>
    <submittedName>
        <fullName evidence="1">Uncharacterized protein</fullName>
    </submittedName>
</protein>
<accession>A0A382QFB9</accession>
<organism evidence="1">
    <name type="scientific">marine metagenome</name>
    <dbReference type="NCBI Taxonomy" id="408172"/>
    <lineage>
        <taxon>unclassified sequences</taxon>
        <taxon>metagenomes</taxon>
        <taxon>ecological metagenomes</taxon>
    </lineage>
</organism>
<dbReference type="InterPro" id="IPR036748">
    <property type="entry name" value="MTH938-like_sf"/>
</dbReference>
<evidence type="ECO:0000313" key="1">
    <source>
        <dbReference type="EMBL" id="SVC84239.1"/>
    </source>
</evidence>
<feature type="non-terminal residue" evidence="1">
    <location>
        <position position="1"/>
    </location>
</feature>
<reference evidence="1" key="1">
    <citation type="submission" date="2018-05" db="EMBL/GenBank/DDBJ databases">
        <authorList>
            <person name="Lanie J.A."/>
            <person name="Ng W.-L."/>
            <person name="Kazmierczak K.M."/>
            <person name="Andrzejewski T.M."/>
            <person name="Davidsen T.M."/>
            <person name="Wayne K.J."/>
            <person name="Tettelin H."/>
            <person name="Glass J.I."/>
            <person name="Rusch D."/>
            <person name="Podicherti R."/>
            <person name="Tsui H.-C.T."/>
            <person name="Winkler M.E."/>
        </authorList>
    </citation>
    <scope>NUCLEOTIDE SEQUENCE</scope>
</reference>
<proteinExistence type="predicted"/>
<dbReference type="Gene3D" id="3.40.1230.10">
    <property type="entry name" value="MTH938-like"/>
    <property type="match status" value="1"/>
</dbReference>
<gene>
    <name evidence="1" type="ORF">METZ01_LOCUS337093</name>
</gene>
<dbReference type="EMBL" id="UINC01114138">
    <property type="protein sequence ID" value="SVC84239.1"/>
    <property type="molecule type" value="Genomic_DNA"/>
</dbReference>
<dbReference type="SUPFAM" id="SSF64076">
    <property type="entry name" value="MTH938-like"/>
    <property type="match status" value="1"/>
</dbReference>
<name>A0A382QFB9_9ZZZZ</name>